<name>A0A3S0ZS81_ELYCH</name>
<dbReference type="Proteomes" id="UP000271974">
    <property type="component" value="Unassembled WGS sequence"/>
</dbReference>
<gene>
    <name evidence="1" type="ORF">EGW08_006665</name>
</gene>
<keyword evidence="2" id="KW-1185">Reference proteome</keyword>
<protein>
    <submittedName>
        <fullName evidence="1">Uncharacterized protein</fullName>
    </submittedName>
</protein>
<evidence type="ECO:0000313" key="1">
    <source>
        <dbReference type="EMBL" id="RUS85582.1"/>
    </source>
</evidence>
<reference evidence="1 2" key="1">
    <citation type="submission" date="2019-01" db="EMBL/GenBank/DDBJ databases">
        <title>A draft genome assembly of the solar-powered sea slug Elysia chlorotica.</title>
        <authorList>
            <person name="Cai H."/>
            <person name="Li Q."/>
            <person name="Fang X."/>
            <person name="Li J."/>
            <person name="Curtis N.E."/>
            <person name="Altenburger A."/>
            <person name="Shibata T."/>
            <person name="Feng M."/>
            <person name="Maeda T."/>
            <person name="Schwartz J.A."/>
            <person name="Shigenobu S."/>
            <person name="Lundholm N."/>
            <person name="Nishiyama T."/>
            <person name="Yang H."/>
            <person name="Hasebe M."/>
            <person name="Li S."/>
            <person name="Pierce S.K."/>
            <person name="Wang J."/>
        </authorList>
    </citation>
    <scope>NUCLEOTIDE SEQUENCE [LARGE SCALE GENOMIC DNA]</scope>
    <source>
        <strain evidence="1">EC2010</strain>
        <tissue evidence="1">Whole organism of an adult</tissue>
    </source>
</reference>
<proteinExistence type="predicted"/>
<organism evidence="1 2">
    <name type="scientific">Elysia chlorotica</name>
    <name type="common">Eastern emerald elysia</name>
    <name type="synonym">Sea slug</name>
    <dbReference type="NCBI Taxonomy" id="188477"/>
    <lineage>
        <taxon>Eukaryota</taxon>
        <taxon>Metazoa</taxon>
        <taxon>Spiralia</taxon>
        <taxon>Lophotrochozoa</taxon>
        <taxon>Mollusca</taxon>
        <taxon>Gastropoda</taxon>
        <taxon>Heterobranchia</taxon>
        <taxon>Euthyneura</taxon>
        <taxon>Panpulmonata</taxon>
        <taxon>Sacoglossa</taxon>
        <taxon>Placobranchoidea</taxon>
        <taxon>Plakobranchidae</taxon>
        <taxon>Elysia</taxon>
    </lineage>
</organism>
<comment type="caution">
    <text evidence="1">The sequence shown here is derived from an EMBL/GenBank/DDBJ whole genome shotgun (WGS) entry which is preliminary data.</text>
</comment>
<sequence length="100" mass="11675">MRQQFRQSLNTKLIPGVGGEAEYNNHVKLYIIICKEHITLSKLIKRDINYDLINKAFSNGILLDTLTRSIRTNVLYGMRIISLHRKIDELRELYLDCALI</sequence>
<evidence type="ECO:0000313" key="2">
    <source>
        <dbReference type="Proteomes" id="UP000271974"/>
    </source>
</evidence>
<accession>A0A3S0ZS81</accession>
<dbReference type="AlphaFoldDB" id="A0A3S0ZS81"/>
<dbReference type="EMBL" id="RQTK01000165">
    <property type="protein sequence ID" value="RUS85582.1"/>
    <property type="molecule type" value="Genomic_DNA"/>
</dbReference>